<keyword evidence="2" id="KW-1133">Transmembrane helix</keyword>
<accession>A0AAV5U7R2</accession>
<feature type="region of interest" description="Disordered" evidence="1">
    <location>
        <begin position="1"/>
        <end position="42"/>
    </location>
</feature>
<proteinExistence type="predicted"/>
<evidence type="ECO:0000313" key="4">
    <source>
        <dbReference type="Proteomes" id="UP001432027"/>
    </source>
</evidence>
<evidence type="ECO:0000256" key="2">
    <source>
        <dbReference type="SAM" id="Phobius"/>
    </source>
</evidence>
<feature type="transmembrane region" description="Helical" evidence="2">
    <location>
        <begin position="125"/>
        <end position="150"/>
    </location>
</feature>
<feature type="non-terminal residue" evidence="3">
    <location>
        <position position="1"/>
    </location>
</feature>
<keyword evidence="4" id="KW-1185">Reference proteome</keyword>
<keyword evidence="2" id="KW-0472">Membrane</keyword>
<gene>
    <name evidence="3" type="ORF">PENTCL1PPCAC_24597</name>
</gene>
<feature type="non-terminal residue" evidence="3">
    <location>
        <position position="185"/>
    </location>
</feature>
<feature type="transmembrane region" description="Helical" evidence="2">
    <location>
        <begin position="93"/>
        <end position="113"/>
    </location>
</feature>
<dbReference type="AlphaFoldDB" id="A0AAV5U7R2"/>
<feature type="transmembrane region" description="Helical" evidence="2">
    <location>
        <begin position="162"/>
        <end position="184"/>
    </location>
</feature>
<reference evidence="3" key="1">
    <citation type="submission" date="2023-10" db="EMBL/GenBank/DDBJ databases">
        <title>Genome assembly of Pristionchus species.</title>
        <authorList>
            <person name="Yoshida K."/>
            <person name="Sommer R.J."/>
        </authorList>
    </citation>
    <scope>NUCLEOTIDE SEQUENCE</scope>
    <source>
        <strain evidence="3">RS0144</strain>
    </source>
</reference>
<sequence length="185" mass="19925">GGSNHPAAVHHGCSADAAAAAAARPPAAAEEESQPPAADVDRLLLEKRRAEAEERRREEEGKRRREEAVRMIDFQTQLASFASSTLCIARNLLVMWCLGEVLAALPFLAGIIAGRRSLFVPTIVVDALALVVGGIFCLTIVFFAPVVYLTQGEMPPSTLLEWLVFAFIIVGALAVFGGVFYLTFQ</sequence>
<organism evidence="3 4">
    <name type="scientific">Pristionchus entomophagus</name>
    <dbReference type="NCBI Taxonomy" id="358040"/>
    <lineage>
        <taxon>Eukaryota</taxon>
        <taxon>Metazoa</taxon>
        <taxon>Ecdysozoa</taxon>
        <taxon>Nematoda</taxon>
        <taxon>Chromadorea</taxon>
        <taxon>Rhabditida</taxon>
        <taxon>Rhabditina</taxon>
        <taxon>Diplogasteromorpha</taxon>
        <taxon>Diplogasteroidea</taxon>
        <taxon>Neodiplogasteridae</taxon>
        <taxon>Pristionchus</taxon>
    </lineage>
</organism>
<evidence type="ECO:0000256" key="1">
    <source>
        <dbReference type="SAM" id="MobiDB-lite"/>
    </source>
</evidence>
<protein>
    <submittedName>
        <fullName evidence="3">Uncharacterized protein</fullName>
    </submittedName>
</protein>
<dbReference type="EMBL" id="BTSX01000005">
    <property type="protein sequence ID" value="GMT02423.1"/>
    <property type="molecule type" value="Genomic_DNA"/>
</dbReference>
<comment type="caution">
    <text evidence="3">The sequence shown here is derived from an EMBL/GenBank/DDBJ whole genome shotgun (WGS) entry which is preliminary data.</text>
</comment>
<keyword evidence="2" id="KW-0812">Transmembrane</keyword>
<dbReference type="Proteomes" id="UP001432027">
    <property type="component" value="Unassembled WGS sequence"/>
</dbReference>
<name>A0AAV5U7R2_9BILA</name>
<evidence type="ECO:0000313" key="3">
    <source>
        <dbReference type="EMBL" id="GMT02423.1"/>
    </source>
</evidence>
<feature type="compositionally biased region" description="Low complexity" evidence="1">
    <location>
        <begin position="15"/>
        <end position="38"/>
    </location>
</feature>